<accession>A0ABS3QXM1</accession>
<keyword evidence="3" id="KW-1185">Reference proteome</keyword>
<comment type="caution">
    <text evidence="2">The sequence shown here is derived from an EMBL/GenBank/DDBJ whole genome shotgun (WGS) entry which is preliminary data.</text>
</comment>
<evidence type="ECO:0000313" key="2">
    <source>
        <dbReference type="EMBL" id="MBO2438747.1"/>
    </source>
</evidence>
<feature type="compositionally biased region" description="Basic and acidic residues" evidence="1">
    <location>
        <begin position="142"/>
        <end position="152"/>
    </location>
</feature>
<dbReference type="Proteomes" id="UP000666915">
    <property type="component" value="Unassembled WGS sequence"/>
</dbReference>
<organism evidence="2 3">
    <name type="scientific">Actinomadura nitritigenes</name>
    <dbReference type="NCBI Taxonomy" id="134602"/>
    <lineage>
        <taxon>Bacteria</taxon>
        <taxon>Bacillati</taxon>
        <taxon>Actinomycetota</taxon>
        <taxon>Actinomycetes</taxon>
        <taxon>Streptosporangiales</taxon>
        <taxon>Thermomonosporaceae</taxon>
        <taxon>Actinomadura</taxon>
    </lineage>
</organism>
<dbReference type="InterPro" id="IPR047789">
    <property type="entry name" value="CU044_5270-like"/>
</dbReference>
<dbReference type="NCBIfam" id="NF038083">
    <property type="entry name" value="CU044_5270_fam"/>
    <property type="match status" value="1"/>
</dbReference>
<feature type="compositionally biased region" description="Basic and acidic residues" evidence="1">
    <location>
        <begin position="159"/>
        <end position="171"/>
    </location>
</feature>
<feature type="region of interest" description="Disordered" evidence="1">
    <location>
        <begin position="1"/>
        <end position="20"/>
    </location>
</feature>
<dbReference type="EMBL" id="JAGEOK010000008">
    <property type="protein sequence ID" value="MBO2438747.1"/>
    <property type="molecule type" value="Genomic_DNA"/>
</dbReference>
<feature type="region of interest" description="Disordered" evidence="1">
    <location>
        <begin position="136"/>
        <end position="179"/>
    </location>
</feature>
<evidence type="ECO:0000313" key="3">
    <source>
        <dbReference type="Proteomes" id="UP000666915"/>
    </source>
</evidence>
<sequence>MDEMALLREARPDVAPPTDAALRTGRDRLAAAARPARRWPPRVPRPAAMGLLAGTAAVAAAVAITMAQVVAPEGRGSATAAAAEVLRDAAATARSGPPVRPAAYSYTMQLVVWPDEHGTQCEETWLRRDGSMAAGTTLPERPGGRCDLHEPGRWVPTLRDGDVDRRPHADVRTLPTGPSALRERLYSDAAHGRGQNADDKGPRDQLVFNRIGRLLRMPLPPELRAALFQTLATVPGVDVVHSERDALGRQGIALARSFGDPGDTVRVEIILAPGTYRYLGMKAVQDTATGVPMTHLTALLTTAAVTTPFQRP</sequence>
<proteinExistence type="predicted"/>
<gene>
    <name evidence="2" type="ORF">J4557_14600</name>
</gene>
<feature type="compositionally biased region" description="Basic and acidic residues" evidence="1">
    <location>
        <begin position="1"/>
        <end position="12"/>
    </location>
</feature>
<dbReference type="RefSeq" id="WP_208267045.1">
    <property type="nucleotide sequence ID" value="NZ_JAGEOK010000008.1"/>
</dbReference>
<name>A0ABS3QXM1_9ACTN</name>
<protein>
    <submittedName>
        <fullName evidence="2">CU044_5270 family protein</fullName>
    </submittedName>
</protein>
<reference evidence="2 3" key="1">
    <citation type="submission" date="2021-03" db="EMBL/GenBank/DDBJ databases">
        <authorList>
            <person name="Kanchanasin P."/>
            <person name="Saeng-In P."/>
            <person name="Phongsopitanun W."/>
            <person name="Yuki M."/>
            <person name="Kudo T."/>
            <person name="Ohkuma M."/>
            <person name="Tanasupawat S."/>
        </authorList>
    </citation>
    <scope>NUCLEOTIDE SEQUENCE [LARGE SCALE GENOMIC DNA]</scope>
    <source>
        <strain evidence="2 3">L46</strain>
    </source>
</reference>
<evidence type="ECO:0000256" key="1">
    <source>
        <dbReference type="SAM" id="MobiDB-lite"/>
    </source>
</evidence>